<organism evidence="2 4">
    <name type="scientific">Lacisediminihabitans changchengi</name>
    <dbReference type="NCBI Taxonomy" id="2787634"/>
    <lineage>
        <taxon>Bacteria</taxon>
        <taxon>Bacillati</taxon>
        <taxon>Actinomycetota</taxon>
        <taxon>Actinomycetes</taxon>
        <taxon>Micrococcales</taxon>
        <taxon>Microbacteriaceae</taxon>
        <taxon>Lacisediminihabitans</taxon>
    </lineage>
</organism>
<accession>A0A934SK31</accession>
<dbReference type="AlphaFoldDB" id="A0A934SK31"/>
<dbReference type="Proteomes" id="UP000636458">
    <property type="component" value="Unassembled WGS sequence"/>
</dbReference>
<dbReference type="Pfam" id="PF09407">
    <property type="entry name" value="AbiEi_1"/>
    <property type="match status" value="1"/>
</dbReference>
<proteinExistence type="predicted"/>
<keyword evidence="4" id="KW-1185">Reference proteome</keyword>
<dbReference type="EMBL" id="JAEPES010000003">
    <property type="protein sequence ID" value="MBK4348112.1"/>
    <property type="molecule type" value="Genomic_DNA"/>
</dbReference>
<dbReference type="EMBL" id="JAEPES010000001">
    <property type="protein sequence ID" value="MBK4346765.1"/>
    <property type="molecule type" value="Genomic_DNA"/>
</dbReference>
<protein>
    <recommendedName>
        <fullName evidence="1">AbiEi antitoxin C-terminal domain-containing protein</fullName>
    </recommendedName>
</protein>
<reference evidence="2" key="1">
    <citation type="submission" date="2021-01" db="EMBL/GenBank/DDBJ databases">
        <title>Lacisediminihabitans sp. nov. strain G11-30, isolated from Antarctic Soil.</title>
        <authorList>
            <person name="Li J."/>
        </authorList>
    </citation>
    <scope>NUCLEOTIDE SEQUENCE</scope>
    <source>
        <strain evidence="2">G11-30</strain>
    </source>
</reference>
<feature type="domain" description="AbiEi antitoxin C-terminal" evidence="1">
    <location>
        <begin position="55"/>
        <end position="128"/>
    </location>
</feature>
<comment type="caution">
    <text evidence="2">The sequence shown here is derived from an EMBL/GenBank/DDBJ whole genome shotgun (WGS) entry which is preliminary data.</text>
</comment>
<dbReference type="RefSeq" id="WP_200555064.1">
    <property type="nucleotide sequence ID" value="NZ_JAEPES010000001.1"/>
</dbReference>
<sequence>MRLASVLSPADLPSAELQAARLDGELYRVDECFSPIDQPTGLHHRALALAAITPRRLIAELHSAAWVWGALDQPPSRHRLCADITARTRPPIGPAILREVVVDATDVVTLGPLRITTPLRTAVDLARLDPEPHREVITRLFAIGGFGLADCEALIQRRRNLPDKRRALRRLQQAQPPVTR</sequence>
<dbReference type="InterPro" id="IPR018547">
    <property type="entry name" value="AbiEi_C"/>
</dbReference>
<gene>
    <name evidence="2" type="ORF">IV501_03895</name>
    <name evidence="3" type="ORF">IV501_10730</name>
</gene>
<name>A0A934SK31_9MICO</name>
<evidence type="ECO:0000313" key="2">
    <source>
        <dbReference type="EMBL" id="MBK4346765.1"/>
    </source>
</evidence>
<evidence type="ECO:0000313" key="3">
    <source>
        <dbReference type="EMBL" id="MBK4348112.1"/>
    </source>
</evidence>
<evidence type="ECO:0000259" key="1">
    <source>
        <dbReference type="Pfam" id="PF09407"/>
    </source>
</evidence>
<evidence type="ECO:0000313" key="4">
    <source>
        <dbReference type="Proteomes" id="UP000636458"/>
    </source>
</evidence>